<gene>
    <name evidence="2" type="ORF">D3Y59_05620</name>
</gene>
<accession>A0A3B7R5U7</accession>
<sequence length="62" mass="6903">MNTAVAARFASFMLVVVTLLGSAPAATADTPFTRAKAKGQRYTHRPYYKAYRANKSSWFSKK</sequence>
<dbReference type="KEGG" id="hyh:D3Y59_05620"/>
<dbReference type="OrthoDB" id="9990861at2"/>
<keyword evidence="1" id="KW-0732">Signal</keyword>
<protein>
    <submittedName>
        <fullName evidence="2">Uncharacterized protein</fullName>
    </submittedName>
</protein>
<dbReference type="RefSeq" id="WP_119444160.1">
    <property type="nucleotide sequence ID" value="NZ_CP032317.1"/>
</dbReference>
<dbReference type="AlphaFoldDB" id="A0A3B7R5U7"/>
<feature type="chain" id="PRO_5017814918" evidence="1">
    <location>
        <begin position="29"/>
        <end position="62"/>
    </location>
</feature>
<dbReference type="Proteomes" id="UP000262802">
    <property type="component" value="Chromosome"/>
</dbReference>
<feature type="signal peptide" evidence="1">
    <location>
        <begin position="1"/>
        <end position="28"/>
    </location>
</feature>
<proteinExistence type="predicted"/>
<name>A0A3B7R5U7_9BACT</name>
<dbReference type="EMBL" id="CP032317">
    <property type="protein sequence ID" value="AYA36579.1"/>
    <property type="molecule type" value="Genomic_DNA"/>
</dbReference>
<evidence type="ECO:0000313" key="3">
    <source>
        <dbReference type="Proteomes" id="UP000262802"/>
    </source>
</evidence>
<evidence type="ECO:0000256" key="1">
    <source>
        <dbReference type="SAM" id="SignalP"/>
    </source>
</evidence>
<keyword evidence="3" id="KW-1185">Reference proteome</keyword>
<organism evidence="2 3">
    <name type="scientific">Hymenobacter oligotrophus</name>
    <dbReference type="NCBI Taxonomy" id="2319843"/>
    <lineage>
        <taxon>Bacteria</taxon>
        <taxon>Pseudomonadati</taxon>
        <taxon>Bacteroidota</taxon>
        <taxon>Cytophagia</taxon>
        <taxon>Cytophagales</taxon>
        <taxon>Hymenobacteraceae</taxon>
        <taxon>Hymenobacter</taxon>
    </lineage>
</organism>
<evidence type="ECO:0000313" key="2">
    <source>
        <dbReference type="EMBL" id="AYA36579.1"/>
    </source>
</evidence>
<reference evidence="2 3" key="1">
    <citation type="submission" date="2018-09" db="EMBL/GenBank/DDBJ databases">
        <title>Hymenobacter medium sp. nov., isolated from R2A medium.</title>
        <authorList>
            <person name="Yingchao G."/>
        </authorList>
    </citation>
    <scope>NUCLEOTIDE SEQUENCE [LARGE SCALE GENOMIC DNA]</scope>
    <source>
        <strain evidence="3">sh-6</strain>
    </source>
</reference>